<feature type="region of interest" description="Disordered" evidence="1">
    <location>
        <begin position="349"/>
        <end position="395"/>
    </location>
</feature>
<dbReference type="PROSITE" id="PS00636">
    <property type="entry name" value="DNAJ_1"/>
    <property type="match status" value="1"/>
</dbReference>
<comment type="caution">
    <text evidence="4">The sequence shown here is derived from an EMBL/GenBank/DDBJ whole genome shotgun (WGS) entry which is preliminary data.</text>
</comment>
<feature type="transmembrane region" description="Helical" evidence="2">
    <location>
        <begin position="138"/>
        <end position="170"/>
    </location>
</feature>
<keyword evidence="5" id="KW-1185">Reference proteome</keyword>
<dbReference type="InterPro" id="IPR036869">
    <property type="entry name" value="J_dom_sf"/>
</dbReference>
<dbReference type="Gene3D" id="1.10.287.110">
    <property type="entry name" value="DnaJ domain"/>
    <property type="match status" value="1"/>
</dbReference>
<dbReference type="PANTHER" id="PTHR43096:SF22">
    <property type="entry name" value="MOLECULAR CHAPERONE HSP40_DNAJ FAMILY PROTEIN"/>
    <property type="match status" value="1"/>
</dbReference>
<keyword evidence="2" id="KW-0812">Transmembrane</keyword>
<feature type="domain" description="J" evidence="3">
    <location>
        <begin position="53"/>
        <end position="117"/>
    </location>
</feature>
<dbReference type="SUPFAM" id="SSF49493">
    <property type="entry name" value="HSP40/DnaJ peptide-binding domain"/>
    <property type="match status" value="1"/>
</dbReference>
<dbReference type="InterPro" id="IPR008971">
    <property type="entry name" value="HSP40/DnaJ_pept-bd"/>
</dbReference>
<dbReference type="CDD" id="cd06257">
    <property type="entry name" value="DnaJ"/>
    <property type="match status" value="1"/>
</dbReference>
<dbReference type="PRINTS" id="PR00625">
    <property type="entry name" value="JDOMAIN"/>
</dbReference>
<dbReference type="FunFam" id="2.60.260.20:FF:000025">
    <property type="entry name" value="Molecular chaperone Hsp40/DnaJ family protein"/>
    <property type="match status" value="1"/>
</dbReference>
<feature type="compositionally biased region" description="Polar residues" evidence="1">
    <location>
        <begin position="361"/>
        <end position="385"/>
    </location>
</feature>
<dbReference type="PANTHER" id="PTHR43096">
    <property type="entry name" value="DNAJ HOMOLOG 1, MITOCHONDRIAL-RELATED"/>
    <property type="match status" value="1"/>
</dbReference>
<gene>
    <name evidence="4" type="ORF">K7X08_034617</name>
</gene>
<sequence length="417" mass="46216">MASTASLSLSFTSSDRSHSPFFSNKFISLSFSKYNKNISARRFGRLVVTAAADYYSTLGVPKSANSKEIKAAYRRLARQYHPDVNKEPNAPETFKEIKDAYEVLSDDKKRALYDQYGEAGVKSTVGAGGGAYTVCHKFLFFIFSVMLLLMLPINNSFSTFFLVPLISWLIKKSSKYRDLNFCHMGTCQLLMGKNGRICPQCLTEIPTTHQIFAGVLLPLGHFKSGIFTPLKSHTHICVIWAPHGDLFVYLDIEEIPEIQRDGINLISTVSVGYLDAILGAVVKVKTVEGMADLQIPPGTQPGDVLVLARKGAPKLNRPSLRGDHLFTIKVSIPKRISVKERELLEELASLNKGSRPRTKTRQTVQQTAKHTETPVNSDSIAAQTDESSEDQDDPLKKLTDFAGSVVNGALKWLRDNL</sequence>
<dbReference type="Gene3D" id="2.60.260.20">
    <property type="entry name" value="Urease metallochaperone UreE, N-terminal domain"/>
    <property type="match status" value="1"/>
</dbReference>
<keyword evidence="2" id="KW-0472">Membrane</keyword>
<dbReference type="EMBL" id="JAJAGQ010000018">
    <property type="protein sequence ID" value="KAJ8536216.1"/>
    <property type="molecule type" value="Genomic_DNA"/>
</dbReference>
<dbReference type="InterPro" id="IPR018253">
    <property type="entry name" value="DnaJ_domain_CS"/>
</dbReference>
<evidence type="ECO:0000313" key="4">
    <source>
        <dbReference type="EMBL" id="KAJ8536216.1"/>
    </source>
</evidence>
<dbReference type="SMART" id="SM00271">
    <property type="entry name" value="DnaJ"/>
    <property type="match status" value="1"/>
</dbReference>
<dbReference type="GO" id="GO:0009535">
    <property type="term" value="C:chloroplast thylakoid membrane"/>
    <property type="evidence" value="ECO:0007669"/>
    <property type="project" value="TreeGrafter"/>
</dbReference>
<dbReference type="AlphaFoldDB" id="A0A9Q1LJ47"/>
<dbReference type="SUPFAM" id="SSF46565">
    <property type="entry name" value="Chaperone J-domain"/>
    <property type="match status" value="1"/>
</dbReference>
<keyword evidence="2" id="KW-1133">Transmembrane helix</keyword>
<dbReference type="GO" id="GO:0042026">
    <property type="term" value="P:protein refolding"/>
    <property type="evidence" value="ECO:0007669"/>
    <property type="project" value="TreeGrafter"/>
</dbReference>
<organism evidence="4 5">
    <name type="scientific">Anisodus acutangulus</name>
    <dbReference type="NCBI Taxonomy" id="402998"/>
    <lineage>
        <taxon>Eukaryota</taxon>
        <taxon>Viridiplantae</taxon>
        <taxon>Streptophyta</taxon>
        <taxon>Embryophyta</taxon>
        <taxon>Tracheophyta</taxon>
        <taxon>Spermatophyta</taxon>
        <taxon>Magnoliopsida</taxon>
        <taxon>eudicotyledons</taxon>
        <taxon>Gunneridae</taxon>
        <taxon>Pentapetalae</taxon>
        <taxon>asterids</taxon>
        <taxon>lamiids</taxon>
        <taxon>Solanales</taxon>
        <taxon>Solanaceae</taxon>
        <taxon>Solanoideae</taxon>
        <taxon>Hyoscyameae</taxon>
        <taxon>Anisodus</taxon>
    </lineage>
</organism>
<evidence type="ECO:0000256" key="2">
    <source>
        <dbReference type="SAM" id="Phobius"/>
    </source>
</evidence>
<proteinExistence type="predicted"/>
<accession>A0A9Q1LJ47</accession>
<dbReference type="Pfam" id="PF00226">
    <property type="entry name" value="DnaJ"/>
    <property type="match status" value="1"/>
</dbReference>
<evidence type="ECO:0000256" key="1">
    <source>
        <dbReference type="SAM" id="MobiDB-lite"/>
    </source>
</evidence>
<protein>
    <recommendedName>
        <fullName evidence="3">J domain-containing protein</fullName>
    </recommendedName>
</protein>
<dbReference type="OrthoDB" id="10256793at2759"/>
<dbReference type="InterPro" id="IPR001623">
    <property type="entry name" value="DnaJ_domain"/>
</dbReference>
<name>A0A9Q1LJ47_9SOLA</name>
<dbReference type="InterPro" id="IPR002939">
    <property type="entry name" value="DnaJ_C"/>
</dbReference>
<dbReference type="PROSITE" id="PS50076">
    <property type="entry name" value="DNAJ_2"/>
    <property type="match status" value="1"/>
</dbReference>
<dbReference type="CDD" id="cd10747">
    <property type="entry name" value="DnaJ_C"/>
    <property type="match status" value="1"/>
</dbReference>
<dbReference type="Proteomes" id="UP001152561">
    <property type="component" value="Unassembled WGS sequence"/>
</dbReference>
<dbReference type="GO" id="GO:0051082">
    <property type="term" value="F:unfolded protein binding"/>
    <property type="evidence" value="ECO:0007669"/>
    <property type="project" value="InterPro"/>
</dbReference>
<evidence type="ECO:0000259" key="3">
    <source>
        <dbReference type="PROSITE" id="PS50076"/>
    </source>
</evidence>
<reference evidence="5" key="1">
    <citation type="journal article" date="2023" name="Proc. Natl. Acad. Sci. U.S.A.">
        <title>Genomic and structural basis for evolution of tropane alkaloid biosynthesis.</title>
        <authorList>
            <person name="Wanga Y.-J."/>
            <person name="Taina T."/>
            <person name="Yua J.-Y."/>
            <person name="Lia J."/>
            <person name="Xua B."/>
            <person name="Chenc J."/>
            <person name="D'Auriad J.C."/>
            <person name="Huanga J.-P."/>
            <person name="Huanga S.-X."/>
        </authorList>
    </citation>
    <scope>NUCLEOTIDE SEQUENCE [LARGE SCALE GENOMIC DNA]</scope>
    <source>
        <strain evidence="5">cv. KIB-2019</strain>
    </source>
</reference>
<evidence type="ECO:0000313" key="5">
    <source>
        <dbReference type="Proteomes" id="UP001152561"/>
    </source>
</evidence>
<dbReference type="Pfam" id="PF01556">
    <property type="entry name" value="DnaJ_C"/>
    <property type="match status" value="1"/>
</dbReference>